<dbReference type="InterPro" id="IPR029151">
    <property type="entry name" value="Sensor-like_sf"/>
</dbReference>
<feature type="modified residue" description="4-aspartylphosphate" evidence="13">
    <location>
        <position position="670"/>
    </location>
</feature>
<protein>
    <recommendedName>
        <fullName evidence="3">histidine kinase</fullName>
        <ecNumber evidence="3">2.7.13.3</ecNumber>
    </recommendedName>
</protein>
<dbReference type="SUPFAM" id="SSF47384">
    <property type="entry name" value="Homodimeric domain of signal transducing histidine kinase"/>
    <property type="match status" value="1"/>
</dbReference>
<dbReference type="Gene3D" id="3.30.565.10">
    <property type="entry name" value="Histidine kinase-like ATPase, C-terminal domain"/>
    <property type="match status" value="1"/>
</dbReference>
<evidence type="ECO:0000256" key="2">
    <source>
        <dbReference type="ARBA" id="ARBA00004651"/>
    </source>
</evidence>
<dbReference type="SUPFAM" id="SSF103190">
    <property type="entry name" value="Sensory domain-like"/>
    <property type="match status" value="2"/>
</dbReference>
<dbReference type="SUPFAM" id="SSF52172">
    <property type="entry name" value="CheY-like"/>
    <property type="match status" value="2"/>
</dbReference>
<dbReference type="Pfam" id="PF21623">
    <property type="entry name" value="HK_sensor_dom_bact"/>
    <property type="match status" value="1"/>
</dbReference>
<reference evidence="19 20" key="1">
    <citation type="submission" date="2024-03" db="EMBL/GenBank/DDBJ databases">
        <title>Phenotype and Genome Characterization of a Sulfate-Reducing Bacterium Pseudodesulfovibrio sp. strain 5S69, isolated from Petroleum Reservoir in Tatarstan (Russia).</title>
        <authorList>
            <person name="Bidzhieva S.K."/>
            <person name="Kadnikov V."/>
            <person name="Tourova T.P."/>
            <person name="Samigullina S.R."/>
            <person name="Sokolova D.S."/>
            <person name="Poltaraus A.B."/>
            <person name="Avtukh A.N."/>
            <person name="Tereshina V.M."/>
            <person name="Mardanov A.V."/>
            <person name="Nazina T.N."/>
        </authorList>
    </citation>
    <scope>NUCLEOTIDE SEQUENCE [LARGE SCALE GENOMIC DNA]</scope>
    <source>
        <strain evidence="19 20">5S69</strain>
    </source>
</reference>
<name>A0ABZ2IT90_9BACT</name>
<dbReference type="RefSeq" id="WP_338667594.1">
    <property type="nucleotide sequence ID" value="NZ_CP146609.1"/>
</dbReference>
<evidence type="ECO:0000256" key="1">
    <source>
        <dbReference type="ARBA" id="ARBA00000085"/>
    </source>
</evidence>
<dbReference type="InterPro" id="IPR003594">
    <property type="entry name" value="HATPase_dom"/>
</dbReference>
<dbReference type="Proteomes" id="UP001385389">
    <property type="component" value="Chromosome"/>
</dbReference>
<evidence type="ECO:0000256" key="7">
    <source>
        <dbReference type="ARBA" id="ARBA00022741"/>
    </source>
</evidence>
<comment type="subcellular location">
    <subcellularLocation>
        <location evidence="2">Cell membrane</location>
        <topology evidence="2">Multi-pass membrane protein</topology>
    </subcellularLocation>
</comment>
<sequence length="1116" mass="124476">MLKHYSDISLPLRSFLGTVIFLTALAALGVFFLYAQAANSIEKSIRLNESIHNRMVTQSIDLDLKTLFMDLLLVANHVETRYFLQDRTERNRRDLTKELMALSSLSGAYDQIRILGNDGLELLRINENNGHPAPVPADKLQNKASRYYFQDSLPLTNGEIYVSPFDLNIENKKIELPLKPMIRVSTPIYDDAGCRIGFAVLNYLGQRIIDRLDGGGQKAGDQTILLNENGYWLASPHPEKNWAFMYPGRENLRFSVAHPETWARIKAMDKGQFSTSEGLYTVGTIRVTPMETVKVKVAQSHEWKVVCFTSKKDLQAYVTPVRARYLTIFGVIVLLSVLIGLTRARFTAARERNARELETARQAAEEANQAKSDFLARMSHEIRTPMNAIIGLTHLALKTELTPKQTDYLSKVALSANSLLGIINDILDFSKIEAGRLIVDEADFLLDDVLNNIINMLGLTAEQKGIEFLLMVRSTVPNRLRGDALRLGQVLLNLTNNAVKFTEKGEVILQADLLEQDGATAVIRFSVRDTGVGISREHLARLFQPFSQADGSITRRFGGTGLGLSISKRLVEMMGGEMNVTSEQGKGSEFSFTIPLKLQPDHTGETFEYPKEIKGLHVLVVDDSRMSRMVLCKVLESFTFRVEEASCAVDALALLEERDETDPFRLIITDWNMPDTDGIQLVLRINKSQAIGHKPKIIMLTAYGQESIRHRAREVGIDGYMLKPFNRSILFDTIMDTLSGNADHRPRLSARTDQTGVPPNLPGAHILLAEDNEINQQVAREILEGADIRVSIANNGREAMEMALTGDFDAVLMDIQMPIMDGFKAVKAIREGGKTSLPIIAMTAHALVGDREKSLQAGMNDHVTKPIDPDELMRTLAHWLPDREGVAPLRTAEPAAPDGEPDPMPHLPGVNTAQGVARLRGNKKLYRKLLKDFAQDSPMLLEKLKADASAERFEACQGVVHNLKGVAGNIGADRLRETFARLEQALLGGQGDLHTRLDQAVREARRVTDGILKAYPPEDEPEIPAADLDRVESRGVLDMRHQLEALLGLLERHDIDAQKLFRSLREELERNAPSRTRELARLIDQFDFTSAGDTLRALLKQCRDNECPDEKSDPGE</sequence>
<keyword evidence="20" id="KW-1185">Reference proteome</keyword>
<feature type="modified residue" description="Phosphohistidine" evidence="12">
    <location>
        <position position="961"/>
    </location>
</feature>
<gene>
    <name evidence="19" type="ORF">V8V93_15945</name>
</gene>
<evidence type="ECO:0000256" key="12">
    <source>
        <dbReference type="PROSITE-ProRule" id="PRU00110"/>
    </source>
</evidence>
<dbReference type="InterPro" id="IPR003661">
    <property type="entry name" value="HisK_dim/P_dom"/>
</dbReference>
<feature type="coiled-coil region" evidence="14">
    <location>
        <begin position="350"/>
        <end position="377"/>
    </location>
</feature>
<evidence type="ECO:0000256" key="9">
    <source>
        <dbReference type="ARBA" id="ARBA00022989"/>
    </source>
</evidence>
<feature type="domain" description="Histidine kinase" evidence="16">
    <location>
        <begin position="377"/>
        <end position="598"/>
    </location>
</feature>
<dbReference type="InterPro" id="IPR036641">
    <property type="entry name" value="HPT_dom_sf"/>
</dbReference>
<feature type="domain" description="Response regulatory" evidence="17">
    <location>
        <begin position="765"/>
        <end position="880"/>
    </location>
</feature>
<dbReference type="Pfam" id="PF01627">
    <property type="entry name" value="Hpt"/>
    <property type="match status" value="1"/>
</dbReference>
<keyword evidence="10" id="KW-0902">Two-component regulatory system</keyword>
<evidence type="ECO:0000256" key="3">
    <source>
        <dbReference type="ARBA" id="ARBA00012438"/>
    </source>
</evidence>
<feature type="domain" description="HPt" evidence="18">
    <location>
        <begin position="922"/>
        <end position="1015"/>
    </location>
</feature>
<dbReference type="PROSITE" id="PS50110">
    <property type="entry name" value="RESPONSE_REGULATORY"/>
    <property type="match status" value="2"/>
</dbReference>
<dbReference type="SUPFAM" id="SSF47226">
    <property type="entry name" value="Histidine-containing phosphotransfer domain, HPT domain"/>
    <property type="match status" value="1"/>
</dbReference>
<evidence type="ECO:0000313" key="19">
    <source>
        <dbReference type="EMBL" id="WWX21924.1"/>
    </source>
</evidence>
<keyword evidence="11 15" id="KW-0472">Membrane</keyword>
<dbReference type="InterPro" id="IPR036890">
    <property type="entry name" value="HATPase_C_sf"/>
</dbReference>
<evidence type="ECO:0000256" key="8">
    <source>
        <dbReference type="ARBA" id="ARBA00022840"/>
    </source>
</evidence>
<evidence type="ECO:0000313" key="20">
    <source>
        <dbReference type="Proteomes" id="UP001385389"/>
    </source>
</evidence>
<dbReference type="Gene3D" id="3.40.50.2300">
    <property type="match status" value="2"/>
</dbReference>
<dbReference type="InterPro" id="IPR001789">
    <property type="entry name" value="Sig_transdc_resp-reg_receiver"/>
</dbReference>
<dbReference type="InterPro" id="IPR011006">
    <property type="entry name" value="CheY-like_superfamily"/>
</dbReference>
<dbReference type="CDD" id="cd17546">
    <property type="entry name" value="REC_hyHK_CKI1_RcsC-like"/>
    <property type="match status" value="2"/>
</dbReference>
<keyword evidence="8" id="KW-0067">ATP-binding</keyword>
<evidence type="ECO:0000259" key="18">
    <source>
        <dbReference type="PROSITE" id="PS50894"/>
    </source>
</evidence>
<evidence type="ECO:0000256" key="14">
    <source>
        <dbReference type="SAM" id="Coils"/>
    </source>
</evidence>
<accession>A0ABZ2IT90</accession>
<comment type="catalytic activity">
    <reaction evidence="1">
        <text>ATP + protein L-histidine = ADP + protein N-phospho-L-histidine.</text>
        <dbReference type="EC" id="2.7.13.3"/>
    </reaction>
</comment>
<dbReference type="PANTHER" id="PTHR45339:SF1">
    <property type="entry name" value="HYBRID SIGNAL TRANSDUCTION HISTIDINE KINASE J"/>
    <property type="match status" value="1"/>
</dbReference>
<dbReference type="SMART" id="SM00387">
    <property type="entry name" value="HATPase_c"/>
    <property type="match status" value="1"/>
</dbReference>
<feature type="transmembrane region" description="Helical" evidence="15">
    <location>
        <begin position="323"/>
        <end position="342"/>
    </location>
</feature>
<dbReference type="SMART" id="SM00388">
    <property type="entry name" value="HisKA"/>
    <property type="match status" value="1"/>
</dbReference>
<evidence type="ECO:0000259" key="16">
    <source>
        <dbReference type="PROSITE" id="PS50109"/>
    </source>
</evidence>
<evidence type="ECO:0000256" key="5">
    <source>
        <dbReference type="ARBA" id="ARBA00022553"/>
    </source>
</evidence>
<dbReference type="SMART" id="SM00073">
    <property type="entry name" value="HPT"/>
    <property type="match status" value="1"/>
</dbReference>
<dbReference type="Gene3D" id="3.30.450.20">
    <property type="entry name" value="PAS domain"/>
    <property type="match status" value="2"/>
</dbReference>
<evidence type="ECO:0000256" key="4">
    <source>
        <dbReference type="ARBA" id="ARBA00022475"/>
    </source>
</evidence>
<keyword evidence="5 13" id="KW-0597">Phosphoprotein</keyword>
<keyword evidence="6 15" id="KW-0812">Transmembrane</keyword>
<evidence type="ECO:0000256" key="10">
    <source>
        <dbReference type="ARBA" id="ARBA00023012"/>
    </source>
</evidence>
<dbReference type="CDD" id="cd00082">
    <property type="entry name" value="HisKA"/>
    <property type="match status" value="1"/>
</dbReference>
<dbReference type="Pfam" id="PF00072">
    <property type="entry name" value="Response_reg"/>
    <property type="match status" value="2"/>
</dbReference>
<dbReference type="EC" id="2.7.13.3" evidence="3"/>
<evidence type="ECO:0000256" key="6">
    <source>
        <dbReference type="ARBA" id="ARBA00022692"/>
    </source>
</evidence>
<dbReference type="InterPro" id="IPR005467">
    <property type="entry name" value="His_kinase_dom"/>
</dbReference>
<dbReference type="SUPFAM" id="SSF55874">
    <property type="entry name" value="ATPase domain of HSP90 chaperone/DNA topoisomerase II/histidine kinase"/>
    <property type="match status" value="1"/>
</dbReference>
<dbReference type="InterPro" id="IPR048760">
    <property type="entry name" value="VP0354-like_sensor_dom"/>
</dbReference>
<evidence type="ECO:0000256" key="11">
    <source>
        <dbReference type="ARBA" id="ARBA00023136"/>
    </source>
</evidence>
<evidence type="ECO:0000256" key="13">
    <source>
        <dbReference type="PROSITE-ProRule" id="PRU00169"/>
    </source>
</evidence>
<dbReference type="Gene3D" id="1.10.287.130">
    <property type="match status" value="1"/>
</dbReference>
<dbReference type="InterPro" id="IPR004358">
    <property type="entry name" value="Sig_transdc_His_kin-like_C"/>
</dbReference>
<dbReference type="SMART" id="SM00448">
    <property type="entry name" value="REC"/>
    <property type="match status" value="2"/>
</dbReference>
<feature type="domain" description="Response regulatory" evidence="17">
    <location>
        <begin position="617"/>
        <end position="738"/>
    </location>
</feature>
<keyword evidence="7" id="KW-0547">Nucleotide-binding</keyword>
<dbReference type="InterPro" id="IPR036097">
    <property type="entry name" value="HisK_dim/P_sf"/>
</dbReference>
<dbReference type="Gene3D" id="1.20.120.160">
    <property type="entry name" value="HPT domain"/>
    <property type="match status" value="1"/>
</dbReference>
<dbReference type="PRINTS" id="PR00344">
    <property type="entry name" value="BCTRLSENSOR"/>
</dbReference>
<dbReference type="EMBL" id="CP146609">
    <property type="protein sequence ID" value="WWX21924.1"/>
    <property type="molecule type" value="Genomic_DNA"/>
</dbReference>
<proteinExistence type="predicted"/>
<keyword evidence="4" id="KW-1003">Cell membrane</keyword>
<keyword evidence="9 15" id="KW-1133">Transmembrane helix</keyword>
<evidence type="ECO:0000259" key="17">
    <source>
        <dbReference type="PROSITE" id="PS50110"/>
    </source>
</evidence>
<feature type="modified residue" description="4-aspartylphosphate" evidence="13">
    <location>
        <position position="814"/>
    </location>
</feature>
<evidence type="ECO:0000256" key="15">
    <source>
        <dbReference type="SAM" id="Phobius"/>
    </source>
</evidence>
<dbReference type="PANTHER" id="PTHR45339">
    <property type="entry name" value="HYBRID SIGNAL TRANSDUCTION HISTIDINE KINASE J"/>
    <property type="match status" value="1"/>
</dbReference>
<dbReference type="InterPro" id="IPR008207">
    <property type="entry name" value="Sig_transdc_His_kin_Hpt_dom"/>
</dbReference>
<dbReference type="Pfam" id="PF00512">
    <property type="entry name" value="HisKA"/>
    <property type="match status" value="1"/>
</dbReference>
<keyword evidence="14" id="KW-0175">Coiled coil</keyword>
<organism evidence="19 20">
    <name type="scientific">Pseudodesulfovibrio methanolicus</name>
    <dbReference type="NCBI Taxonomy" id="3126690"/>
    <lineage>
        <taxon>Bacteria</taxon>
        <taxon>Pseudomonadati</taxon>
        <taxon>Thermodesulfobacteriota</taxon>
        <taxon>Desulfovibrionia</taxon>
        <taxon>Desulfovibrionales</taxon>
        <taxon>Desulfovibrionaceae</taxon>
    </lineage>
</organism>
<dbReference type="Pfam" id="PF02518">
    <property type="entry name" value="HATPase_c"/>
    <property type="match status" value="1"/>
</dbReference>
<dbReference type="PROSITE" id="PS50894">
    <property type="entry name" value="HPT"/>
    <property type="match status" value="1"/>
</dbReference>
<dbReference type="PROSITE" id="PS50109">
    <property type="entry name" value="HIS_KIN"/>
    <property type="match status" value="1"/>
</dbReference>
<dbReference type="CDD" id="cd16922">
    <property type="entry name" value="HATPase_EvgS-ArcB-TorS-like"/>
    <property type="match status" value="1"/>
</dbReference>